<evidence type="ECO:0000256" key="1">
    <source>
        <dbReference type="SAM" id="MobiDB-lite"/>
    </source>
</evidence>
<comment type="caution">
    <text evidence="2">The sequence shown here is derived from an EMBL/GenBank/DDBJ whole genome shotgun (WGS) entry which is preliminary data.</text>
</comment>
<accession>A0A6A3C5L4</accession>
<sequence length="361" mass="42136">MKNRNPSENENRNRSTMSGPKPMAMKKKKNMNRLGGTGTGLSLQAFANAKSTNNNYNPALIKKKREFYKNAKYVNRYKKSLKQQNQGTKDLSSAPKTPEDENEDSNGSRTNKMKNSKKRRNSSHSLKKVYEKQWEEKEKARIEREAAIQAKKEQREKAEAQRKVERKEMFKKTRHGQPIMKYRIQHLLHSIQGSPSGASAAMAASPWVENPSQEKKHHHFEILKRLSYKLQAFIRNYHPFKPNLFKPRIGAIHIDEPRKNVATPTVWHQIEGPEAWLPCQLNGSNFREPLNYHPRPHGITVPDKHLPPTPTFDFVPRFTHRRYRVSIFVGMDECEEVLQHFIRKGIYHFLLVKNARTKQKI</sequence>
<name>A0A6A3C5L4_HIBSY</name>
<feature type="compositionally biased region" description="Basic and acidic residues" evidence="1">
    <location>
        <begin position="1"/>
        <end position="13"/>
    </location>
</feature>
<organism evidence="2 3">
    <name type="scientific">Hibiscus syriacus</name>
    <name type="common">Rose of Sharon</name>
    <dbReference type="NCBI Taxonomy" id="106335"/>
    <lineage>
        <taxon>Eukaryota</taxon>
        <taxon>Viridiplantae</taxon>
        <taxon>Streptophyta</taxon>
        <taxon>Embryophyta</taxon>
        <taxon>Tracheophyta</taxon>
        <taxon>Spermatophyta</taxon>
        <taxon>Magnoliopsida</taxon>
        <taxon>eudicotyledons</taxon>
        <taxon>Gunneridae</taxon>
        <taxon>Pentapetalae</taxon>
        <taxon>rosids</taxon>
        <taxon>malvids</taxon>
        <taxon>Malvales</taxon>
        <taxon>Malvaceae</taxon>
        <taxon>Malvoideae</taxon>
        <taxon>Hibiscus</taxon>
    </lineage>
</organism>
<dbReference type="Pfam" id="PF08524">
    <property type="entry name" value="rRNA_processing"/>
    <property type="match status" value="1"/>
</dbReference>
<dbReference type="EMBL" id="VEPZ02000551">
    <property type="protein sequence ID" value="KAE8722868.1"/>
    <property type="molecule type" value="Genomic_DNA"/>
</dbReference>
<dbReference type="GO" id="GO:0005634">
    <property type="term" value="C:nucleus"/>
    <property type="evidence" value="ECO:0007669"/>
    <property type="project" value="TreeGrafter"/>
</dbReference>
<dbReference type="InterPro" id="IPR013730">
    <property type="entry name" value="Fyv7/TAP26"/>
</dbReference>
<dbReference type="PANTHER" id="PTHR15657:SF1">
    <property type="entry name" value="THYROID TRANSCRIPTION FACTOR 1-ASSOCIATED PROTEIN 26"/>
    <property type="match status" value="1"/>
</dbReference>
<evidence type="ECO:0000313" key="3">
    <source>
        <dbReference type="Proteomes" id="UP000436088"/>
    </source>
</evidence>
<keyword evidence="3" id="KW-1185">Reference proteome</keyword>
<feature type="compositionally biased region" description="Basic and acidic residues" evidence="1">
    <location>
        <begin position="147"/>
        <end position="171"/>
    </location>
</feature>
<dbReference type="AlphaFoldDB" id="A0A6A3C5L4"/>
<gene>
    <name evidence="2" type="ORF">F3Y22_tig00013386pilonHSYRG00098</name>
</gene>
<dbReference type="PANTHER" id="PTHR15657">
    <property type="entry name" value="THYROID TRANSCRIPTION FACTOR 1-ASSOCIATED PROTEIN 26"/>
    <property type="match status" value="1"/>
</dbReference>
<proteinExistence type="predicted"/>
<dbReference type="Proteomes" id="UP000436088">
    <property type="component" value="Unassembled WGS sequence"/>
</dbReference>
<feature type="compositionally biased region" description="Basic residues" evidence="1">
    <location>
        <begin position="111"/>
        <end position="127"/>
    </location>
</feature>
<reference evidence="2" key="1">
    <citation type="submission" date="2019-09" db="EMBL/GenBank/DDBJ databases">
        <title>Draft genome information of white flower Hibiscus syriacus.</title>
        <authorList>
            <person name="Kim Y.-M."/>
        </authorList>
    </citation>
    <scope>NUCLEOTIDE SEQUENCE [LARGE SCALE GENOMIC DNA]</scope>
    <source>
        <strain evidence="2">YM2019G1</strain>
    </source>
</reference>
<evidence type="ECO:0000313" key="2">
    <source>
        <dbReference type="EMBL" id="KAE8722868.1"/>
    </source>
</evidence>
<feature type="region of interest" description="Disordered" evidence="1">
    <location>
        <begin position="1"/>
        <end position="40"/>
    </location>
</feature>
<feature type="region of interest" description="Disordered" evidence="1">
    <location>
        <begin position="147"/>
        <end position="174"/>
    </location>
</feature>
<feature type="region of interest" description="Disordered" evidence="1">
    <location>
        <begin position="78"/>
        <end position="130"/>
    </location>
</feature>
<protein>
    <submittedName>
        <fullName evidence="2">Protein TRANSPORT INHIBITOR RESPONSE 1-like</fullName>
    </submittedName>
</protein>
<feature type="compositionally biased region" description="Polar residues" evidence="1">
    <location>
        <begin position="82"/>
        <end position="95"/>
    </location>
</feature>